<feature type="domain" description="VOC" evidence="1">
    <location>
        <begin position="8"/>
        <end position="124"/>
    </location>
</feature>
<dbReference type="InterPro" id="IPR004360">
    <property type="entry name" value="Glyas_Fos-R_dOase_dom"/>
</dbReference>
<dbReference type="OrthoDB" id="9794917at2"/>
<evidence type="ECO:0000313" key="3">
    <source>
        <dbReference type="Proteomes" id="UP000076447"/>
    </source>
</evidence>
<comment type="caution">
    <text evidence="2">The sequence shown here is derived from an EMBL/GenBank/DDBJ whole genome shotgun (WGS) entry which is preliminary data.</text>
</comment>
<protein>
    <submittedName>
        <fullName evidence="2">Glyoxalase-like domain protein</fullName>
    </submittedName>
</protein>
<dbReference type="Gene3D" id="3.10.180.10">
    <property type="entry name" value="2,3-Dihydroxybiphenyl 1,2-Dioxygenase, domain 1"/>
    <property type="match status" value="1"/>
</dbReference>
<evidence type="ECO:0000313" key="2">
    <source>
        <dbReference type="EMBL" id="KZM36908.1"/>
    </source>
</evidence>
<evidence type="ECO:0000259" key="1">
    <source>
        <dbReference type="PROSITE" id="PS51819"/>
    </source>
</evidence>
<dbReference type="InterPro" id="IPR029068">
    <property type="entry name" value="Glyas_Bleomycin-R_OHBP_Dase"/>
</dbReference>
<dbReference type="STRING" id="43678.OJAG_03820"/>
<gene>
    <name evidence="2" type="ORF">OJAG_03820</name>
</gene>
<proteinExistence type="predicted"/>
<organism evidence="2 3">
    <name type="scientific">Oerskovia enterophila</name>
    <dbReference type="NCBI Taxonomy" id="43678"/>
    <lineage>
        <taxon>Bacteria</taxon>
        <taxon>Bacillati</taxon>
        <taxon>Actinomycetota</taxon>
        <taxon>Actinomycetes</taxon>
        <taxon>Micrococcales</taxon>
        <taxon>Cellulomonadaceae</taxon>
        <taxon>Oerskovia</taxon>
    </lineage>
</organism>
<dbReference type="Pfam" id="PF00903">
    <property type="entry name" value="Glyoxalase"/>
    <property type="match status" value="1"/>
</dbReference>
<dbReference type="PATRIC" id="fig|43678.3.peg.408"/>
<dbReference type="AlphaFoldDB" id="A0A161YKE5"/>
<reference evidence="2 3" key="1">
    <citation type="submission" date="2016-01" db="EMBL/GenBank/DDBJ databases">
        <title>Genome sequence of Oerskovia enterophila VJag, an agar and cellulose degrading bacterium.</title>
        <authorList>
            <person name="Poehlein A."/>
            <person name="Jag V."/>
            <person name="Bengelsdorf F."/>
            <person name="Duerre P."/>
            <person name="Daniel R."/>
        </authorList>
    </citation>
    <scope>NUCLEOTIDE SEQUENCE [LARGE SCALE GENOMIC DNA]</scope>
    <source>
        <strain evidence="2 3">VJag</strain>
    </source>
</reference>
<accession>A0A161YKE5</accession>
<dbReference type="PANTHER" id="PTHR36437">
    <property type="entry name" value="GLYOXALASE/BLEOMYCIN RESISTANCE PROTEIN/DIOXYGENASE"/>
    <property type="match status" value="1"/>
</dbReference>
<name>A0A161YKE5_9CELL</name>
<dbReference type="PANTHER" id="PTHR36437:SF2">
    <property type="entry name" value="GLYOXALASE_BLEOMYCIN RESISTANCE PROTEIN_DIOXYGENASE"/>
    <property type="match status" value="1"/>
</dbReference>
<dbReference type="SUPFAM" id="SSF54593">
    <property type="entry name" value="Glyoxalase/Bleomycin resistance protein/Dihydroxybiphenyl dioxygenase"/>
    <property type="match status" value="1"/>
</dbReference>
<dbReference type="RefSeq" id="WP_068706887.1">
    <property type="nucleotide sequence ID" value="NZ_JBIVFZ010000001.1"/>
</dbReference>
<dbReference type="EMBL" id="LRIE01000037">
    <property type="protein sequence ID" value="KZM36908.1"/>
    <property type="molecule type" value="Genomic_DNA"/>
</dbReference>
<dbReference type="PROSITE" id="PS51819">
    <property type="entry name" value="VOC"/>
    <property type="match status" value="1"/>
</dbReference>
<sequence>MTTTHFTGLHTVAVPVDDQDAALAFYRDTLGFEVRMDGDLQEGFRWIEVAPPGAAVSVALVAAGPDQTAGVDTGIRLATSDAAADHATLGARGVRVEELLRWDGVPPMFSMRDLDGNVLYVTEISVG</sequence>
<dbReference type="Proteomes" id="UP000076447">
    <property type="component" value="Unassembled WGS sequence"/>
</dbReference>
<dbReference type="InterPro" id="IPR037523">
    <property type="entry name" value="VOC_core"/>
</dbReference>